<evidence type="ECO:0000256" key="1">
    <source>
        <dbReference type="SAM" id="MobiDB-lite"/>
    </source>
</evidence>
<dbReference type="Proteomes" id="UP000322822">
    <property type="component" value="Chromosome 2"/>
</dbReference>
<feature type="region of interest" description="Disordered" evidence="1">
    <location>
        <begin position="102"/>
        <end position="122"/>
    </location>
</feature>
<feature type="compositionally biased region" description="Polar residues" evidence="1">
    <location>
        <begin position="113"/>
        <end position="122"/>
    </location>
</feature>
<evidence type="ECO:0000313" key="3">
    <source>
        <dbReference type="EMBL" id="QET05722.1"/>
    </source>
</evidence>
<dbReference type="Pfam" id="PF12266">
    <property type="entry name" value="DUF3613"/>
    <property type="match status" value="1"/>
</dbReference>
<dbReference type="InterPro" id="IPR022053">
    <property type="entry name" value="DUF3613"/>
</dbReference>
<organism evidence="3 4">
    <name type="scientific">Cupriavidus pauculus</name>
    <dbReference type="NCBI Taxonomy" id="82633"/>
    <lineage>
        <taxon>Bacteria</taxon>
        <taxon>Pseudomonadati</taxon>
        <taxon>Pseudomonadota</taxon>
        <taxon>Betaproteobacteria</taxon>
        <taxon>Burkholderiales</taxon>
        <taxon>Burkholderiaceae</taxon>
        <taxon>Cupriavidus</taxon>
    </lineage>
</organism>
<feature type="signal peptide" evidence="2">
    <location>
        <begin position="1"/>
        <end position="32"/>
    </location>
</feature>
<name>A0A5P2HCB6_9BURK</name>
<dbReference type="EMBL" id="CP044067">
    <property type="protein sequence ID" value="QET05722.1"/>
    <property type="molecule type" value="Genomic_DNA"/>
</dbReference>
<gene>
    <name evidence="3" type="ORF">FOB72_27500</name>
</gene>
<dbReference type="AlphaFoldDB" id="A0A5P2HCB6"/>
<accession>A0A5P2HCB6</accession>
<evidence type="ECO:0000256" key="2">
    <source>
        <dbReference type="SAM" id="SignalP"/>
    </source>
</evidence>
<dbReference type="RefSeq" id="WP_150376160.1">
    <property type="nucleotide sequence ID" value="NZ_CP044067.1"/>
</dbReference>
<reference evidence="3 4" key="1">
    <citation type="submission" date="2019-09" db="EMBL/GenBank/DDBJ databases">
        <title>FDA dAtabase for Regulatory Grade micrObial Sequences (FDA-ARGOS): Supporting development and validation of Infectious Disease Dx tests.</title>
        <authorList>
            <person name="Sciortino C."/>
            <person name="Tallon L."/>
            <person name="Sadzewicz L."/>
            <person name="Vavikolanu K."/>
            <person name="Mehta A."/>
            <person name="Aluvathingal J."/>
            <person name="Nadendla S."/>
            <person name="Nandy P."/>
            <person name="Geyer C."/>
            <person name="Yan Y."/>
            <person name="Sichtig H."/>
        </authorList>
    </citation>
    <scope>NUCLEOTIDE SEQUENCE [LARGE SCALE GENOMIC DNA]</scope>
    <source>
        <strain evidence="3 4">FDAARGOS_664</strain>
    </source>
</reference>
<proteinExistence type="predicted"/>
<feature type="chain" id="PRO_5025057953" evidence="2">
    <location>
        <begin position="33"/>
        <end position="122"/>
    </location>
</feature>
<keyword evidence="2" id="KW-0732">Signal</keyword>
<protein>
    <submittedName>
        <fullName evidence="3">DUF3613 domain-containing protein</fullName>
    </submittedName>
</protein>
<dbReference type="OrthoDB" id="8797260at2"/>
<evidence type="ECO:0000313" key="4">
    <source>
        <dbReference type="Proteomes" id="UP000322822"/>
    </source>
</evidence>
<sequence length="122" mass="12633">MNLATRLRTFAAPAVGLALGAALCLPATPAFAQQPAADAAPPPVRMAPIAERNDTRALLQIQRSGAQAGPGLPMTGEQAALGYERYLESFRYAIPEYFTSQATGSPLRGGSGSQSFGQALGQ</sequence>